<accession>A0A4Z2GK19</accession>
<dbReference type="Proteomes" id="UP000314294">
    <property type="component" value="Unassembled WGS sequence"/>
</dbReference>
<reference evidence="2 3" key="1">
    <citation type="submission" date="2019-03" db="EMBL/GenBank/DDBJ databases">
        <title>First draft genome of Liparis tanakae, snailfish: a comprehensive survey of snailfish specific genes.</title>
        <authorList>
            <person name="Kim W."/>
            <person name="Song I."/>
            <person name="Jeong J.-H."/>
            <person name="Kim D."/>
            <person name="Kim S."/>
            <person name="Ryu S."/>
            <person name="Song J.Y."/>
            <person name="Lee S.K."/>
        </authorList>
    </citation>
    <scope>NUCLEOTIDE SEQUENCE [LARGE SCALE GENOMIC DNA]</scope>
    <source>
        <tissue evidence="2">Muscle</tissue>
    </source>
</reference>
<feature type="compositionally biased region" description="Basic and acidic residues" evidence="1">
    <location>
        <begin position="204"/>
        <end position="221"/>
    </location>
</feature>
<evidence type="ECO:0000256" key="1">
    <source>
        <dbReference type="SAM" id="MobiDB-lite"/>
    </source>
</evidence>
<comment type="caution">
    <text evidence="2">The sequence shown here is derived from an EMBL/GenBank/DDBJ whole genome shotgun (WGS) entry which is preliminary data.</text>
</comment>
<dbReference type="AlphaFoldDB" id="A0A4Z2GK19"/>
<feature type="compositionally biased region" description="Low complexity" evidence="1">
    <location>
        <begin position="173"/>
        <end position="185"/>
    </location>
</feature>
<gene>
    <name evidence="2" type="ORF">EYF80_035885</name>
</gene>
<organism evidence="2 3">
    <name type="scientific">Liparis tanakae</name>
    <name type="common">Tanaka's snailfish</name>
    <dbReference type="NCBI Taxonomy" id="230148"/>
    <lineage>
        <taxon>Eukaryota</taxon>
        <taxon>Metazoa</taxon>
        <taxon>Chordata</taxon>
        <taxon>Craniata</taxon>
        <taxon>Vertebrata</taxon>
        <taxon>Euteleostomi</taxon>
        <taxon>Actinopterygii</taxon>
        <taxon>Neopterygii</taxon>
        <taxon>Teleostei</taxon>
        <taxon>Neoteleostei</taxon>
        <taxon>Acanthomorphata</taxon>
        <taxon>Eupercaria</taxon>
        <taxon>Perciformes</taxon>
        <taxon>Cottioidei</taxon>
        <taxon>Cottales</taxon>
        <taxon>Liparidae</taxon>
        <taxon>Liparis</taxon>
    </lineage>
</organism>
<evidence type="ECO:0000313" key="3">
    <source>
        <dbReference type="Proteomes" id="UP000314294"/>
    </source>
</evidence>
<keyword evidence="3" id="KW-1185">Reference proteome</keyword>
<proteinExistence type="predicted"/>
<dbReference type="EMBL" id="SRLO01000502">
    <property type="protein sequence ID" value="TNN53908.1"/>
    <property type="molecule type" value="Genomic_DNA"/>
</dbReference>
<sequence length="336" mass="36525">MLMHRISVQVDPLEDTSRGATKISVYDDTHVFHAVFHAVLRPHQVVKVAGSDISHKLHHLCGLEGLSLLVDVAFDDQVAVVVVGRQVVGDDPAGDAQSSGHWTHGGASGPREVQVVGHQAALPSHLSRPRPRTPSTARSGPAGRPRRPSGGGSPRCPPTTGGWPPPRSPPSSSPAGRRGPRYSSPEDGGREDDNPEADVQDAIFKLERREVQGHERREVQGQERGSGSGSREKRGSGSGEKRGSGSGEKREERFRVRREERFRVRGEERFRVRGEERFRVRGEERFRVSMAFAASYLSVVPGRGHGVLVAAAVHDAVLSRHVLLQAALVLHEHGVS</sequence>
<feature type="compositionally biased region" description="Low complexity" evidence="1">
    <location>
        <begin position="133"/>
        <end position="143"/>
    </location>
</feature>
<protein>
    <submittedName>
        <fullName evidence="2">Uncharacterized protein</fullName>
    </submittedName>
</protein>
<feature type="compositionally biased region" description="Pro residues" evidence="1">
    <location>
        <begin position="163"/>
        <end position="172"/>
    </location>
</feature>
<feature type="compositionally biased region" description="Basic and acidic residues" evidence="1">
    <location>
        <begin position="230"/>
        <end position="254"/>
    </location>
</feature>
<evidence type="ECO:0000313" key="2">
    <source>
        <dbReference type="EMBL" id="TNN53908.1"/>
    </source>
</evidence>
<name>A0A4Z2GK19_9TELE</name>
<feature type="region of interest" description="Disordered" evidence="1">
    <location>
        <begin position="90"/>
        <end position="254"/>
    </location>
</feature>